<keyword evidence="6" id="KW-0731">Sigma factor</keyword>
<accession>A0A5R9DV42</accession>
<dbReference type="AlphaFoldDB" id="A0A5R9DV42"/>
<dbReference type="InterPro" id="IPR038709">
    <property type="entry name" value="RpoN_core-bd_sf"/>
</dbReference>
<feature type="domain" description="RNA polymerase sigma factor 54 DNA-binding" evidence="9">
    <location>
        <begin position="302"/>
        <end position="460"/>
    </location>
</feature>
<dbReference type="Pfam" id="PF04963">
    <property type="entry name" value="Sigma54_CBD"/>
    <property type="match status" value="1"/>
</dbReference>
<evidence type="ECO:0000256" key="7">
    <source>
        <dbReference type="ARBA" id="ARBA00023125"/>
    </source>
</evidence>
<evidence type="ECO:0000313" key="11">
    <source>
        <dbReference type="EMBL" id="TLQ38294.1"/>
    </source>
</evidence>
<dbReference type="InterPro" id="IPR007046">
    <property type="entry name" value="RNA_pol_sigma_54_core-bd"/>
</dbReference>
<proteinExistence type="inferred from homology"/>
<dbReference type="PROSITE" id="PS50044">
    <property type="entry name" value="SIGMA54_3"/>
    <property type="match status" value="1"/>
</dbReference>
<dbReference type="PIRSF" id="PIRSF000774">
    <property type="entry name" value="RpoN"/>
    <property type="match status" value="1"/>
</dbReference>
<evidence type="ECO:0000259" key="10">
    <source>
        <dbReference type="Pfam" id="PF04963"/>
    </source>
</evidence>
<dbReference type="EMBL" id="VBSP01000086">
    <property type="protein sequence ID" value="TLQ38294.1"/>
    <property type="molecule type" value="Genomic_DNA"/>
</dbReference>
<dbReference type="Gene3D" id="1.10.10.60">
    <property type="entry name" value="Homeodomain-like"/>
    <property type="match status" value="1"/>
</dbReference>
<dbReference type="GO" id="GO:0001216">
    <property type="term" value="F:DNA-binding transcription activator activity"/>
    <property type="evidence" value="ECO:0007669"/>
    <property type="project" value="InterPro"/>
</dbReference>
<evidence type="ECO:0000256" key="2">
    <source>
        <dbReference type="ARBA" id="ARBA00022478"/>
    </source>
</evidence>
<evidence type="ECO:0000256" key="8">
    <source>
        <dbReference type="ARBA" id="ARBA00023163"/>
    </source>
</evidence>
<dbReference type="Gene3D" id="1.10.10.1330">
    <property type="entry name" value="RNA polymerase sigma-54 factor, core-binding domain"/>
    <property type="match status" value="1"/>
</dbReference>
<keyword evidence="5" id="KW-0805">Transcription regulation</keyword>
<name>A0A5R9DV42_9LACT</name>
<dbReference type="GO" id="GO:0016779">
    <property type="term" value="F:nucleotidyltransferase activity"/>
    <property type="evidence" value="ECO:0007669"/>
    <property type="project" value="UniProtKB-KW"/>
</dbReference>
<dbReference type="InterPro" id="IPR007634">
    <property type="entry name" value="RNA_pol_sigma_54_DNA-bd"/>
</dbReference>
<dbReference type="PANTHER" id="PTHR32248:SF4">
    <property type="entry name" value="RNA POLYMERASE SIGMA-54 FACTOR"/>
    <property type="match status" value="1"/>
</dbReference>
<protein>
    <submittedName>
        <fullName evidence="11">RNA polymerase factor sigma-54</fullName>
    </submittedName>
</protein>
<evidence type="ECO:0000256" key="6">
    <source>
        <dbReference type="ARBA" id="ARBA00023082"/>
    </source>
</evidence>
<dbReference type="GO" id="GO:0006352">
    <property type="term" value="P:DNA-templated transcription initiation"/>
    <property type="evidence" value="ECO:0007669"/>
    <property type="project" value="InterPro"/>
</dbReference>
<feature type="domain" description="RNA polymerase sigma factor 54 core-binding" evidence="10">
    <location>
        <begin position="107"/>
        <end position="288"/>
    </location>
</feature>
<dbReference type="Proteomes" id="UP000306420">
    <property type="component" value="Unassembled WGS sequence"/>
</dbReference>
<keyword evidence="4" id="KW-0548">Nucleotidyltransferase</keyword>
<keyword evidence="2" id="KW-0240">DNA-directed RNA polymerase</keyword>
<evidence type="ECO:0000256" key="5">
    <source>
        <dbReference type="ARBA" id="ARBA00023015"/>
    </source>
</evidence>
<dbReference type="PRINTS" id="PR00045">
    <property type="entry name" value="SIGMA54FCT"/>
</dbReference>
<dbReference type="OrthoDB" id="9814402at2"/>
<evidence type="ECO:0000259" key="9">
    <source>
        <dbReference type="Pfam" id="PF04552"/>
    </source>
</evidence>
<sequence>MKWERGTSLNTELMQKQRQQMSFDQLQALRILQTAREDLSQLLMDISQENPFMVVEDTRDMLEINSLGFDNILIEDGVSQYDSYGNMVNSSDKQDNHQAMINQLEDQRQQSFRTNLIDQIMCYRKTRLRDLMIRLVDELDENGFLSKSDEALQLIIECDAIELLDAITLLQQLEPVGVGARDLRELWMLQTEHDPSAPEIAYVVLEIYFNELVNREYQTISNHLNVSIEDILETVAYYQTLAITPAVYFYSEETQYIEPDVFIQQKEEGYEVSYNFQNLPKLSFNDTYYQELKAIDDTDLKEFIKDKRQQVRAVSYSLKRREVTLVQVTQAIIEAQALFFNSKGHQVSPLTIKQIAERCDLSPSTVSRTIQGKYFYTDFGTFELRKLFTTSSVQSESGEELSQQFILKEIQKLIDQEDKQHPLSDQKLADILHERGYTISRRTVNKYRKELGILSTTKRRIK</sequence>
<evidence type="ECO:0000256" key="4">
    <source>
        <dbReference type="ARBA" id="ARBA00022695"/>
    </source>
</evidence>
<dbReference type="Pfam" id="PF04552">
    <property type="entry name" value="Sigma54_DBD"/>
    <property type="match status" value="1"/>
</dbReference>
<dbReference type="PROSITE" id="PS00718">
    <property type="entry name" value="SIGMA54_2"/>
    <property type="match status" value="1"/>
</dbReference>
<gene>
    <name evidence="11" type="primary">rpoN</name>
    <name evidence="11" type="ORF">FEZ33_12005</name>
</gene>
<evidence type="ECO:0000313" key="12">
    <source>
        <dbReference type="Proteomes" id="UP000306420"/>
    </source>
</evidence>
<keyword evidence="3" id="KW-0808">Transferase</keyword>
<evidence type="ECO:0000256" key="1">
    <source>
        <dbReference type="ARBA" id="ARBA00008798"/>
    </source>
</evidence>
<dbReference type="PANTHER" id="PTHR32248">
    <property type="entry name" value="RNA POLYMERASE SIGMA-54 FACTOR"/>
    <property type="match status" value="1"/>
</dbReference>
<organism evidence="11 12">
    <name type="scientific">Ruoffia tabacinasalis</name>
    <dbReference type="NCBI Taxonomy" id="87458"/>
    <lineage>
        <taxon>Bacteria</taxon>
        <taxon>Bacillati</taxon>
        <taxon>Bacillota</taxon>
        <taxon>Bacilli</taxon>
        <taxon>Lactobacillales</taxon>
        <taxon>Aerococcaceae</taxon>
        <taxon>Ruoffia</taxon>
    </lineage>
</organism>
<evidence type="ECO:0000256" key="3">
    <source>
        <dbReference type="ARBA" id="ARBA00022679"/>
    </source>
</evidence>
<dbReference type="GO" id="GO:0003677">
    <property type="term" value="F:DNA binding"/>
    <property type="evidence" value="ECO:0007669"/>
    <property type="project" value="UniProtKB-KW"/>
</dbReference>
<keyword evidence="8" id="KW-0804">Transcription</keyword>
<keyword evidence="7" id="KW-0238">DNA-binding</keyword>
<comment type="similarity">
    <text evidence="1">Belongs to the sigma-54 factor family.</text>
</comment>
<comment type="caution">
    <text evidence="11">The sequence shown here is derived from an EMBL/GenBank/DDBJ whole genome shotgun (WGS) entry which is preliminary data.</text>
</comment>
<dbReference type="InterPro" id="IPR000394">
    <property type="entry name" value="RNA_pol_sigma_54"/>
</dbReference>
<dbReference type="Pfam" id="PF00309">
    <property type="entry name" value="Sigma54_AID"/>
    <property type="match status" value="1"/>
</dbReference>
<dbReference type="RefSeq" id="WP_138405593.1">
    <property type="nucleotide sequence ID" value="NZ_VBSP01000086.1"/>
</dbReference>
<dbReference type="GO" id="GO:0016987">
    <property type="term" value="F:sigma factor activity"/>
    <property type="evidence" value="ECO:0007669"/>
    <property type="project" value="UniProtKB-KW"/>
</dbReference>
<dbReference type="GO" id="GO:0000428">
    <property type="term" value="C:DNA-directed RNA polymerase complex"/>
    <property type="evidence" value="ECO:0007669"/>
    <property type="project" value="UniProtKB-KW"/>
</dbReference>
<reference evidence="11 12" key="1">
    <citation type="submission" date="2019-05" db="EMBL/GenBank/DDBJ databases">
        <title>The metagenome of a microbial culture collection derived from dairy environment covers the genomic content of the human microbiome.</title>
        <authorList>
            <person name="Roder T."/>
            <person name="Wuthrich D."/>
            <person name="Sattari Z."/>
            <person name="Von Ah U."/>
            <person name="Bar C."/>
            <person name="Ronchi F."/>
            <person name="Macpherson A.J."/>
            <person name="Ganal-Vonarburg S.C."/>
            <person name="Bruggmann R."/>
            <person name="Vergeres G."/>
        </authorList>
    </citation>
    <scope>NUCLEOTIDE SEQUENCE [LARGE SCALE GENOMIC DNA]</scope>
    <source>
        <strain evidence="11 12">FAM 24227</strain>
    </source>
</reference>
<dbReference type="NCBIfam" id="TIGR02395">
    <property type="entry name" value="rpoN_sigma"/>
    <property type="match status" value="1"/>
</dbReference>